<dbReference type="Proteomes" id="UP001152523">
    <property type="component" value="Unassembled WGS sequence"/>
</dbReference>
<gene>
    <name evidence="2" type="ORF">CEPIT_LOCUS16867</name>
</gene>
<evidence type="ECO:0000313" key="2">
    <source>
        <dbReference type="EMBL" id="CAH9104684.1"/>
    </source>
</evidence>
<sequence length="164" mass="18333">MPSPIYNMHCTYSYVSTNGHHLLTFSHYFSTTHNQTTYNHYTPQTQTQIDMKRTPARTPPTRLCHLCSDDLAPRSLLPARIRTRSNDGSRRRCRAAGRRHPWIGTMEEPTDQDGGGSRRRSSCDEKTWGGVGRASKRLVALVAADRASVKCGGTERWAAALDSG</sequence>
<name>A0AAV0DPQ8_9ASTE</name>
<reference evidence="2" key="1">
    <citation type="submission" date="2022-07" db="EMBL/GenBank/DDBJ databases">
        <authorList>
            <person name="Macas J."/>
            <person name="Novak P."/>
            <person name="Neumann P."/>
        </authorList>
    </citation>
    <scope>NUCLEOTIDE SEQUENCE</scope>
</reference>
<protein>
    <submittedName>
        <fullName evidence="2">Uncharacterized protein</fullName>
    </submittedName>
</protein>
<dbReference type="EMBL" id="CAMAPF010000128">
    <property type="protein sequence ID" value="CAH9104684.1"/>
    <property type="molecule type" value="Genomic_DNA"/>
</dbReference>
<dbReference type="AlphaFoldDB" id="A0AAV0DPQ8"/>
<evidence type="ECO:0000256" key="1">
    <source>
        <dbReference type="SAM" id="MobiDB-lite"/>
    </source>
</evidence>
<evidence type="ECO:0000313" key="3">
    <source>
        <dbReference type="Proteomes" id="UP001152523"/>
    </source>
</evidence>
<accession>A0AAV0DPQ8</accession>
<keyword evidence="3" id="KW-1185">Reference proteome</keyword>
<organism evidence="2 3">
    <name type="scientific">Cuscuta epithymum</name>
    <dbReference type="NCBI Taxonomy" id="186058"/>
    <lineage>
        <taxon>Eukaryota</taxon>
        <taxon>Viridiplantae</taxon>
        <taxon>Streptophyta</taxon>
        <taxon>Embryophyta</taxon>
        <taxon>Tracheophyta</taxon>
        <taxon>Spermatophyta</taxon>
        <taxon>Magnoliopsida</taxon>
        <taxon>eudicotyledons</taxon>
        <taxon>Gunneridae</taxon>
        <taxon>Pentapetalae</taxon>
        <taxon>asterids</taxon>
        <taxon>lamiids</taxon>
        <taxon>Solanales</taxon>
        <taxon>Convolvulaceae</taxon>
        <taxon>Cuscuteae</taxon>
        <taxon>Cuscuta</taxon>
        <taxon>Cuscuta subgen. Cuscuta</taxon>
    </lineage>
</organism>
<comment type="caution">
    <text evidence="2">The sequence shown here is derived from an EMBL/GenBank/DDBJ whole genome shotgun (WGS) entry which is preliminary data.</text>
</comment>
<feature type="region of interest" description="Disordered" evidence="1">
    <location>
        <begin position="102"/>
        <end position="130"/>
    </location>
</feature>
<proteinExistence type="predicted"/>